<keyword evidence="2 5" id="KW-0812">Transmembrane</keyword>
<sequence length="360" mass="40134">MSMKCPGCASDKMRVFYFHGQEVDSCTDCGGIWFDSGELNAALSAADNGNDNVGIESELGAHKGMSHRKCSHCETRLHQYHLMDNFQVEVDFCITCTGVWIDDHEREKVVQSPQIQSALEQLDQKVNVKTWLFQFLMQMPMEYNLKPKTTPWVTYSLILINTLIFLATVLQPNATEWIYETFALKPVDLMQGQHITGLVSHMFMHGGWMHLIGNMYFLYVVGDNLEDALGHSRFLGLYLICGFAAAAGHIISEPSSSIYMVGASGAIAGLFGMYLLWFRHASLTFMFIVYQKKLSPMAFFAIWLAMNLFGAYIGGGGVAYWAHIAGFVAGLAIGFALKSKVMQANPMLAILNSQELKVAR</sequence>
<dbReference type="GO" id="GO:0004252">
    <property type="term" value="F:serine-type endopeptidase activity"/>
    <property type="evidence" value="ECO:0007669"/>
    <property type="project" value="InterPro"/>
</dbReference>
<dbReference type="Pfam" id="PF13453">
    <property type="entry name" value="Zn_ribbon_TFIIB"/>
    <property type="match status" value="1"/>
</dbReference>
<dbReference type="InterPro" id="IPR022764">
    <property type="entry name" value="Peptidase_S54_rhomboid_dom"/>
</dbReference>
<evidence type="ECO:0000313" key="11">
    <source>
        <dbReference type="Proteomes" id="UP001271263"/>
    </source>
</evidence>
<dbReference type="EMBL" id="JAPMLE010000001">
    <property type="protein sequence ID" value="MDR8522476.1"/>
    <property type="molecule type" value="Genomic_DNA"/>
</dbReference>
<keyword evidence="3 5" id="KW-1133">Transmembrane helix</keyword>
<dbReference type="EMBL" id="JAPMLD010000007">
    <property type="protein sequence ID" value="MDW4825468.1"/>
    <property type="molecule type" value="Genomic_DNA"/>
</dbReference>
<dbReference type="Proteomes" id="UP001271263">
    <property type="component" value="Unassembled WGS sequence"/>
</dbReference>
<feature type="domain" description="Peptidase S54 rhomboid" evidence="6">
    <location>
        <begin position="195"/>
        <end position="337"/>
    </location>
</feature>
<evidence type="ECO:0000256" key="3">
    <source>
        <dbReference type="ARBA" id="ARBA00022989"/>
    </source>
</evidence>
<evidence type="ECO:0000313" key="9">
    <source>
        <dbReference type="EMBL" id="MDW4825468.1"/>
    </source>
</evidence>
<proteinExistence type="predicted"/>
<feature type="transmembrane region" description="Helical" evidence="5">
    <location>
        <begin position="234"/>
        <end position="252"/>
    </location>
</feature>
<comment type="caution">
    <text evidence="8">The sequence shown here is derived from an EMBL/GenBank/DDBJ whole genome shotgun (WGS) entry which is preliminary data.</text>
</comment>
<feature type="transmembrane region" description="Helical" evidence="5">
    <location>
        <begin position="258"/>
        <end position="277"/>
    </location>
</feature>
<dbReference type="PANTHER" id="PTHR43731:SF26">
    <property type="entry name" value="RHOMBOID-LIKE PROTEIN 10, CHLOROPLASTIC"/>
    <property type="match status" value="1"/>
</dbReference>
<dbReference type="PANTHER" id="PTHR43731">
    <property type="entry name" value="RHOMBOID PROTEASE"/>
    <property type="match status" value="1"/>
</dbReference>
<dbReference type="Proteomes" id="UP001259340">
    <property type="component" value="Unassembled WGS sequence"/>
</dbReference>
<evidence type="ECO:0000256" key="5">
    <source>
        <dbReference type="SAM" id="Phobius"/>
    </source>
</evidence>
<dbReference type="InterPro" id="IPR035952">
    <property type="entry name" value="Rhomboid-like_sf"/>
</dbReference>
<evidence type="ECO:0000256" key="1">
    <source>
        <dbReference type="ARBA" id="ARBA00004141"/>
    </source>
</evidence>
<feature type="domain" description="Transcription factor zinc-finger" evidence="7">
    <location>
        <begin position="4"/>
        <end position="44"/>
    </location>
</feature>
<keyword evidence="11" id="KW-1185">Reference proteome</keyword>
<dbReference type="EC" id="3.4.21.105" evidence="8"/>
<feature type="transmembrane region" description="Helical" evidence="5">
    <location>
        <begin position="202"/>
        <end position="222"/>
    </location>
</feature>
<reference evidence="8" key="2">
    <citation type="submission" date="2022-11" db="EMBL/GenBank/DDBJ databases">
        <title>Prophages regulate Shewanella fidelis motility and biofilm formation: implications for gut colonization dynamics in Ciona robusta.</title>
        <authorList>
            <person name="Natarajan O."/>
            <person name="Gibboney S.L."/>
            <person name="Young M.N."/>
            <person name="Lim S.J."/>
            <person name="Pluta N."/>
            <person name="Atkinson C.G.F."/>
            <person name="Leigh B.A."/>
            <person name="Liberti A."/>
            <person name="Kees E."/>
            <person name="Breitbart M."/>
            <person name="Gralnick J."/>
            <person name="Dishaw L.J."/>
        </authorList>
    </citation>
    <scope>NUCLEOTIDE SEQUENCE</scope>
    <source>
        <strain evidence="8">3313</strain>
    </source>
</reference>
<evidence type="ECO:0000313" key="8">
    <source>
        <dbReference type="EMBL" id="MDR8522476.1"/>
    </source>
</evidence>
<evidence type="ECO:0000313" key="10">
    <source>
        <dbReference type="Proteomes" id="UP001259340"/>
    </source>
</evidence>
<feature type="transmembrane region" description="Helical" evidence="5">
    <location>
        <begin position="152"/>
        <end position="170"/>
    </location>
</feature>
<accession>A0AAW8NJW7</accession>
<dbReference type="GO" id="GO:0016020">
    <property type="term" value="C:membrane"/>
    <property type="evidence" value="ECO:0007669"/>
    <property type="project" value="UniProtKB-SubCell"/>
</dbReference>
<gene>
    <name evidence="8" type="ORF">OS133_02035</name>
    <name evidence="9" type="ORF">OS134_15470</name>
</gene>
<dbReference type="SUPFAM" id="SSF144091">
    <property type="entry name" value="Rhomboid-like"/>
    <property type="match status" value="1"/>
</dbReference>
<name>A0AAW8NJW7_9GAMM</name>
<reference evidence="9 11" key="1">
    <citation type="journal article" date="2022" name="bioRxiv">
        <title>Prophages regulate Shewanella fidelis 3313 motility and biofilm formation: implications for gut colonization dynamics in Ciona robusta.</title>
        <authorList>
            <person name="Natarajan O."/>
            <person name="Gibboney S.L."/>
            <person name="Young M.N."/>
            <person name="Lim S.J."/>
            <person name="Pluta N."/>
            <person name="Atkinson C.G."/>
            <person name="Leigh B.A."/>
            <person name="Liberti A."/>
            <person name="Kees E.D."/>
            <person name="Breitbart M."/>
            <person name="Gralnick J.A."/>
            <person name="Dishaw L.J."/>
        </authorList>
    </citation>
    <scope>NUCLEOTIDE SEQUENCE [LARGE SCALE GENOMIC DNA]</scope>
    <source>
        <strain evidence="9 11">JG4066</strain>
    </source>
</reference>
<dbReference type="InterPro" id="IPR027392">
    <property type="entry name" value="TF_Znf"/>
</dbReference>
<organism evidence="8 10">
    <name type="scientific">Shewanella fidelis</name>
    <dbReference type="NCBI Taxonomy" id="173509"/>
    <lineage>
        <taxon>Bacteria</taxon>
        <taxon>Pseudomonadati</taxon>
        <taxon>Pseudomonadota</taxon>
        <taxon>Gammaproteobacteria</taxon>
        <taxon>Alteromonadales</taxon>
        <taxon>Shewanellaceae</taxon>
        <taxon>Shewanella</taxon>
    </lineage>
</organism>
<feature type="transmembrane region" description="Helical" evidence="5">
    <location>
        <begin position="320"/>
        <end position="337"/>
    </location>
</feature>
<protein>
    <submittedName>
        <fullName evidence="8">Rhomboid family intramembrane serine protease</fullName>
        <ecNumber evidence="8">3.4.21.105</ecNumber>
    </submittedName>
</protein>
<comment type="subcellular location">
    <subcellularLocation>
        <location evidence="1">Membrane</location>
        <topology evidence="1">Multi-pass membrane protein</topology>
    </subcellularLocation>
</comment>
<dbReference type="InterPro" id="IPR050925">
    <property type="entry name" value="Rhomboid_protease_S54"/>
</dbReference>
<dbReference type="Gene3D" id="1.20.1540.10">
    <property type="entry name" value="Rhomboid-like"/>
    <property type="match status" value="1"/>
</dbReference>
<keyword evidence="4 5" id="KW-0472">Membrane</keyword>
<evidence type="ECO:0000259" key="7">
    <source>
        <dbReference type="Pfam" id="PF13453"/>
    </source>
</evidence>
<evidence type="ECO:0000256" key="4">
    <source>
        <dbReference type="ARBA" id="ARBA00023136"/>
    </source>
</evidence>
<keyword evidence="8" id="KW-0645">Protease</keyword>
<evidence type="ECO:0000256" key="2">
    <source>
        <dbReference type="ARBA" id="ARBA00022692"/>
    </source>
</evidence>
<evidence type="ECO:0000259" key="6">
    <source>
        <dbReference type="Pfam" id="PF01694"/>
    </source>
</evidence>
<feature type="transmembrane region" description="Helical" evidence="5">
    <location>
        <begin position="297"/>
        <end position="314"/>
    </location>
</feature>
<dbReference type="GO" id="GO:0006508">
    <property type="term" value="P:proteolysis"/>
    <property type="evidence" value="ECO:0007669"/>
    <property type="project" value="UniProtKB-KW"/>
</dbReference>
<dbReference type="RefSeq" id="WP_310653828.1">
    <property type="nucleotide sequence ID" value="NZ_JAPMLA010000007.1"/>
</dbReference>
<keyword evidence="8" id="KW-0378">Hydrolase</keyword>
<dbReference type="Pfam" id="PF01694">
    <property type="entry name" value="Rhomboid"/>
    <property type="match status" value="1"/>
</dbReference>
<dbReference type="AlphaFoldDB" id="A0AAW8NJW7"/>